<accession>A0ABR7K9L8</accession>
<organism evidence="1 2">
    <name type="scientific">Catenibacterium faecis</name>
    <dbReference type="NCBI Taxonomy" id="2764323"/>
    <lineage>
        <taxon>Bacteria</taxon>
        <taxon>Bacillati</taxon>
        <taxon>Bacillota</taxon>
        <taxon>Erysipelotrichia</taxon>
        <taxon>Erysipelotrichales</taxon>
        <taxon>Coprobacillaceae</taxon>
        <taxon>Catenibacterium</taxon>
    </lineage>
</organism>
<dbReference type="RefSeq" id="WP_187011935.1">
    <property type="nucleotide sequence ID" value="NZ_JACRWG010000010.1"/>
</dbReference>
<sequence length="229" mass="24736">MNDLMKTPKMTPRIESTLKHTVEVPEVMYKASGINVNGRRIKSLLFSTDVALIANNNADAILSVYPFTPTIQITNAIIGVARQPVFVGVGGGTTNGARVFKIALDAELHGAAAVVLNAPVHTEMIRELSRLVDIPIVLTVVSLDEDLEERMLHSGAKIINVSGGKQTVEIVKALRAIDKDFPIIATGGPTEDTIKEVIEAGANAVTFTPPTSAEIFKGMMENYREQMKK</sequence>
<name>A0ABR7K9L8_9FIRM</name>
<reference evidence="1 2" key="1">
    <citation type="submission" date="2020-08" db="EMBL/GenBank/DDBJ databases">
        <authorList>
            <person name="Liu C."/>
            <person name="Sun Q."/>
        </authorList>
    </citation>
    <scope>NUCLEOTIDE SEQUENCE [LARGE SCALE GENOMIC DNA]</scope>
    <source>
        <strain evidence="1 2">NSJ-22</strain>
    </source>
</reference>
<keyword evidence="2" id="KW-1185">Reference proteome</keyword>
<dbReference type="Proteomes" id="UP000603474">
    <property type="component" value="Unassembled WGS sequence"/>
</dbReference>
<dbReference type="EMBL" id="JACRWG010000010">
    <property type="protein sequence ID" value="MBC6009413.1"/>
    <property type="molecule type" value="Genomic_DNA"/>
</dbReference>
<comment type="caution">
    <text evidence="1">The sequence shown here is derived from an EMBL/GenBank/DDBJ whole genome shotgun (WGS) entry which is preliminary data.</text>
</comment>
<evidence type="ECO:0000313" key="2">
    <source>
        <dbReference type="Proteomes" id="UP000603474"/>
    </source>
</evidence>
<evidence type="ECO:0000313" key="1">
    <source>
        <dbReference type="EMBL" id="MBC6009413.1"/>
    </source>
</evidence>
<proteinExistence type="predicted"/>
<dbReference type="Gene3D" id="3.20.20.70">
    <property type="entry name" value="Aldolase class I"/>
    <property type="match status" value="1"/>
</dbReference>
<gene>
    <name evidence="1" type="ORF">H8909_03995</name>
</gene>
<dbReference type="SUPFAM" id="SSF51412">
    <property type="entry name" value="Inosine monophosphate dehydrogenase (IMPDH)"/>
    <property type="match status" value="1"/>
</dbReference>
<keyword evidence="1" id="KW-0378">Hydrolase</keyword>
<dbReference type="GO" id="GO:0016787">
    <property type="term" value="F:hydrolase activity"/>
    <property type="evidence" value="ECO:0007669"/>
    <property type="project" value="UniProtKB-KW"/>
</dbReference>
<protein>
    <submittedName>
        <fullName evidence="1">Hydrolase</fullName>
    </submittedName>
</protein>
<dbReference type="InterPro" id="IPR013785">
    <property type="entry name" value="Aldolase_TIM"/>
</dbReference>